<comment type="subcellular location">
    <subcellularLocation>
        <location evidence="1">Cell membrane</location>
        <topology evidence="1">Multi-pass membrane protein</topology>
    </subcellularLocation>
</comment>
<reference evidence="8 9" key="1">
    <citation type="submission" date="2024-09" db="EMBL/GenBank/DDBJ databases">
        <authorList>
            <person name="Sun Q."/>
            <person name="Mori K."/>
        </authorList>
    </citation>
    <scope>NUCLEOTIDE SEQUENCE [LARGE SCALE GENOMIC DNA]</scope>
    <source>
        <strain evidence="8 9">JCM 6917</strain>
    </source>
</reference>
<accession>A0ABV5N6G6</accession>
<dbReference type="InterPro" id="IPR050327">
    <property type="entry name" value="Proton-linked_MCT"/>
</dbReference>
<keyword evidence="2 6" id="KW-0812">Transmembrane</keyword>
<feature type="transmembrane region" description="Helical" evidence="6">
    <location>
        <begin position="104"/>
        <end position="124"/>
    </location>
</feature>
<sequence>MHPSKHRSPWLVVIGSGLAQTVAFGPLLLNTFGLFLLPITDETGWSRSTASIAFTCAAVGIASGTPLAGRLLDRFAFRLVLIPAWILYAVAVASIAVVPRDVPVFYLPFFLAGFFAGGTWLPLTKVVLGWFDNKRGTAIGLMAAIGAVGTVLTPILARFLIDAVGWRQAYAWMALVAVAVSLTMILTLVRVRGERSVRGRLVRDPADAQRQGSLSLPGLSVREALAGRHFWMIAVVLCVSGMAVIGIQVNVAPMMTDEGLTDGQVTSLLSIYALASLAGRIGTGVLLDRVQARYLAAVVLLTPVAGMFLLQPSFASSAVGMALVGVAFGMEIDLLAFLVSRYLGMRWFGSLLGMVHCAVLLSSAFGPLIIEVGREAVGDYRALFPYLSAALVLCSVTALCLGPYRYPAIDGFDQAAAAEAPVPAPPADTPQDQPAPVSAPSPGADSR</sequence>
<feature type="transmembrane region" description="Helical" evidence="6">
    <location>
        <begin position="49"/>
        <end position="68"/>
    </location>
</feature>
<gene>
    <name evidence="8" type="ORF">ACFF45_24925</name>
</gene>
<feature type="transmembrane region" description="Helical" evidence="6">
    <location>
        <begin position="230"/>
        <end position="249"/>
    </location>
</feature>
<dbReference type="Pfam" id="PF07690">
    <property type="entry name" value="MFS_1"/>
    <property type="match status" value="1"/>
</dbReference>
<proteinExistence type="predicted"/>
<feature type="transmembrane region" description="Helical" evidence="6">
    <location>
        <begin position="12"/>
        <end position="37"/>
    </location>
</feature>
<feature type="domain" description="Major facilitator superfamily (MFS) profile" evidence="7">
    <location>
        <begin position="1"/>
        <end position="406"/>
    </location>
</feature>
<dbReference type="PANTHER" id="PTHR11360">
    <property type="entry name" value="MONOCARBOXYLATE TRANSPORTER"/>
    <property type="match status" value="1"/>
</dbReference>
<name>A0ABV5N6G6_9ACTN</name>
<evidence type="ECO:0000256" key="5">
    <source>
        <dbReference type="SAM" id="MobiDB-lite"/>
    </source>
</evidence>
<protein>
    <submittedName>
        <fullName evidence="8">MFS transporter</fullName>
    </submittedName>
</protein>
<dbReference type="InterPro" id="IPR036259">
    <property type="entry name" value="MFS_trans_sf"/>
</dbReference>
<organism evidence="8 9">
    <name type="scientific">Streptomyces cinereospinus</name>
    <dbReference type="NCBI Taxonomy" id="285561"/>
    <lineage>
        <taxon>Bacteria</taxon>
        <taxon>Bacillati</taxon>
        <taxon>Actinomycetota</taxon>
        <taxon>Actinomycetes</taxon>
        <taxon>Kitasatosporales</taxon>
        <taxon>Streptomycetaceae</taxon>
        <taxon>Streptomyces</taxon>
    </lineage>
</organism>
<dbReference type="RefSeq" id="WP_381348683.1">
    <property type="nucleotide sequence ID" value="NZ_JBHMCY010000055.1"/>
</dbReference>
<dbReference type="SUPFAM" id="SSF103473">
    <property type="entry name" value="MFS general substrate transporter"/>
    <property type="match status" value="1"/>
</dbReference>
<feature type="transmembrane region" description="Helical" evidence="6">
    <location>
        <begin position="75"/>
        <end position="98"/>
    </location>
</feature>
<evidence type="ECO:0000313" key="8">
    <source>
        <dbReference type="EMBL" id="MFB9465863.1"/>
    </source>
</evidence>
<keyword evidence="9" id="KW-1185">Reference proteome</keyword>
<dbReference type="InterPro" id="IPR020846">
    <property type="entry name" value="MFS_dom"/>
</dbReference>
<feature type="transmembrane region" description="Helical" evidence="6">
    <location>
        <begin position="318"/>
        <end position="339"/>
    </location>
</feature>
<dbReference type="InterPro" id="IPR011701">
    <property type="entry name" value="MFS"/>
</dbReference>
<dbReference type="Proteomes" id="UP001589709">
    <property type="component" value="Unassembled WGS sequence"/>
</dbReference>
<evidence type="ECO:0000256" key="4">
    <source>
        <dbReference type="ARBA" id="ARBA00023136"/>
    </source>
</evidence>
<dbReference type="PROSITE" id="PS50850">
    <property type="entry name" value="MFS"/>
    <property type="match status" value="1"/>
</dbReference>
<evidence type="ECO:0000313" key="9">
    <source>
        <dbReference type="Proteomes" id="UP001589709"/>
    </source>
</evidence>
<feature type="transmembrane region" description="Helical" evidence="6">
    <location>
        <begin position="382"/>
        <end position="401"/>
    </location>
</feature>
<dbReference type="PANTHER" id="PTHR11360:SF290">
    <property type="entry name" value="MONOCARBOXYLATE MFS PERMEASE"/>
    <property type="match status" value="1"/>
</dbReference>
<evidence type="ECO:0000256" key="3">
    <source>
        <dbReference type="ARBA" id="ARBA00022989"/>
    </source>
</evidence>
<keyword evidence="3 6" id="KW-1133">Transmembrane helix</keyword>
<feature type="region of interest" description="Disordered" evidence="5">
    <location>
        <begin position="419"/>
        <end position="447"/>
    </location>
</feature>
<dbReference type="Gene3D" id="1.20.1250.20">
    <property type="entry name" value="MFS general substrate transporter like domains"/>
    <property type="match status" value="2"/>
</dbReference>
<feature type="transmembrane region" description="Helical" evidence="6">
    <location>
        <begin position="294"/>
        <end position="312"/>
    </location>
</feature>
<feature type="transmembrane region" description="Helical" evidence="6">
    <location>
        <begin position="136"/>
        <end position="157"/>
    </location>
</feature>
<feature type="transmembrane region" description="Helical" evidence="6">
    <location>
        <begin position="351"/>
        <end position="370"/>
    </location>
</feature>
<feature type="transmembrane region" description="Helical" evidence="6">
    <location>
        <begin position="169"/>
        <end position="191"/>
    </location>
</feature>
<evidence type="ECO:0000256" key="6">
    <source>
        <dbReference type="SAM" id="Phobius"/>
    </source>
</evidence>
<feature type="transmembrane region" description="Helical" evidence="6">
    <location>
        <begin position="269"/>
        <end position="287"/>
    </location>
</feature>
<dbReference type="EMBL" id="JBHMCY010000055">
    <property type="protein sequence ID" value="MFB9465863.1"/>
    <property type="molecule type" value="Genomic_DNA"/>
</dbReference>
<evidence type="ECO:0000259" key="7">
    <source>
        <dbReference type="PROSITE" id="PS50850"/>
    </source>
</evidence>
<evidence type="ECO:0000256" key="2">
    <source>
        <dbReference type="ARBA" id="ARBA00022692"/>
    </source>
</evidence>
<evidence type="ECO:0000256" key="1">
    <source>
        <dbReference type="ARBA" id="ARBA00004651"/>
    </source>
</evidence>
<comment type="caution">
    <text evidence="8">The sequence shown here is derived from an EMBL/GenBank/DDBJ whole genome shotgun (WGS) entry which is preliminary data.</text>
</comment>
<keyword evidence="4 6" id="KW-0472">Membrane</keyword>